<accession>T0MFL9</accession>
<dbReference type="VEuPathDB" id="MicrosporidiaDB:NAPIS_ORF00556"/>
<dbReference type="AlphaFoldDB" id="T0MFL9"/>
<name>T0MFL9_9MICR</name>
<organism evidence="1 2">
    <name type="scientific">Vairimorpha apis BRL 01</name>
    <dbReference type="NCBI Taxonomy" id="1037528"/>
    <lineage>
        <taxon>Eukaryota</taxon>
        <taxon>Fungi</taxon>
        <taxon>Fungi incertae sedis</taxon>
        <taxon>Microsporidia</taxon>
        <taxon>Nosematidae</taxon>
        <taxon>Vairimorpha</taxon>
    </lineage>
</organism>
<dbReference type="OrthoDB" id="2192545at2759"/>
<protein>
    <submittedName>
        <fullName evidence="1">Uncharacterized protein</fullName>
    </submittedName>
</protein>
<dbReference type="Proteomes" id="UP000053780">
    <property type="component" value="Unassembled WGS sequence"/>
</dbReference>
<sequence>MVVKINLSTTFVSLKYFLKVYSDRILFSIAFITNKSRKKLYELVEDNSLFKDKIVFIQYVYDQKIRLLCKKRDKIVFIEKRDKIVFIQDVILLNELESNGEKNVLDSERYTYKIISRELLKIVKIVKEQTNLNIDINKPAKEWIVNSVVFVEHRSEFIKFYLLQILKYLRTKFRLADKIKDVNNKTYKKRTNYKKLLDRKQNKNILCTNLLFFKNEKLRKYDLHTNKLELIYNSKIDNILCNDMECTLNLYDAKGEKIICSGLCLILYFLRIDSFCTLVAYFVMVRNQYVTHGFMRSVFGEMRVYADKICALMPSKVQCWYSRVQSVLNQIN</sequence>
<dbReference type="HOGENOM" id="CLU_837016_0_0_1"/>
<proteinExistence type="predicted"/>
<reference evidence="1 2" key="1">
    <citation type="journal article" date="2013" name="BMC Genomics">
        <title>Genome sequencing and comparative genomics of honey bee microsporidia, Nosema apis reveal novel insights into host-parasite interactions.</title>
        <authorList>
            <person name="Chen Yp."/>
            <person name="Pettis J.S."/>
            <person name="Zhao Y."/>
            <person name="Liu X."/>
            <person name="Tallon L.J."/>
            <person name="Sadzewicz L.D."/>
            <person name="Li R."/>
            <person name="Zheng H."/>
            <person name="Huang S."/>
            <person name="Zhang X."/>
            <person name="Hamilton M.C."/>
            <person name="Pernal S.F."/>
            <person name="Melathopoulos A.P."/>
            <person name="Yan X."/>
            <person name="Evans J.D."/>
        </authorList>
    </citation>
    <scope>NUCLEOTIDE SEQUENCE [LARGE SCALE GENOMIC DNA]</scope>
    <source>
        <strain evidence="1 2">BRL 01</strain>
    </source>
</reference>
<evidence type="ECO:0000313" key="2">
    <source>
        <dbReference type="Proteomes" id="UP000053780"/>
    </source>
</evidence>
<gene>
    <name evidence="1" type="ORF">NAPIS_ORF00556</name>
</gene>
<keyword evidence="2" id="KW-1185">Reference proteome</keyword>
<dbReference type="EMBL" id="KE647072">
    <property type="protein sequence ID" value="EQB61866.1"/>
    <property type="molecule type" value="Genomic_DNA"/>
</dbReference>
<evidence type="ECO:0000313" key="1">
    <source>
        <dbReference type="EMBL" id="EQB61866.1"/>
    </source>
</evidence>